<organism evidence="2">
    <name type="scientific">Cladocopium goreaui</name>
    <dbReference type="NCBI Taxonomy" id="2562237"/>
    <lineage>
        <taxon>Eukaryota</taxon>
        <taxon>Sar</taxon>
        <taxon>Alveolata</taxon>
        <taxon>Dinophyceae</taxon>
        <taxon>Suessiales</taxon>
        <taxon>Symbiodiniaceae</taxon>
        <taxon>Cladocopium</taxon>
    </lineage>
</organism>
<comment type="caution">
    <text evidence="2">The sequence shown here is derived from an EMBL/GenBank/DDBJ whole genome shotgun (WGS) entry which is preliminary data.</text>
</comment>
<evidence type="ECO:0000313" key="4">
    <source>
        <dbReference type="Proteomes" id="UP001152797"/>
    </source>
</evidence>
<reference evidence="3 4" key="2">
    <citation type="submission" date="2024-05" db="EMBL/GenBank/DDBJ databases">
        <authorList>
            <person name="Chen Y."/>
            <person name="Shah S."/>
            <person name="Dougan E. K."/>
            <person name="Thang M."/>
            <person name="Chan C."/>
        </authorList>
    </citation>
    <scope>NUCLEOTIDE SEQUENCE [LARGE SCALE GENOMIC DNA]</scope>
</reference>
<feature type="signal peptide" evidence="1">
    <location>
        <begin position="1"/>
        <end position="26"/>
    </location>
</feature>
<name>A0A9P1DHZ9_9DINO</name>
<keyword evidence="4" id="KW-1185">Reference proteome</keyword>
<proteinExistence type="predicted"/>
<dbReference type="AlphaFoldDB" id="A0A9P1DHZ9"/>
<evidence type="ECO:0000313" key="2">
    <source>
        <dbReference type="EMBL" id="CAI4009797.1"/>
    </source>
</evidence>
<feature type="chain" id="PRO_5043271396" evidence="1">
    <location>
        <begin position="27"/>
        <end position="140"/>
    </location>
</feature>
<reference evidence="2" key="1">
    <citation type="submission" date="2022-10" db="EMBL/GenBank/DDBJ databases">
        <authorList>
            <person name="Chen Y."/>
            <person name="Dougan E. K."/>
            <person name="Chan C."/>
            <person name="Rhodes N."/>
            <person name="Thang M."/>
        </authorList>
    </citation>
    <scope>NUCLEOTIDE SEQUENCE</scope>
</reference>
<protein>
    <submittedName>
        <fullName evidence="2">Uncharacterized protein</fullName>
    </submittedName>
</protein>
<sequence length="140" mass="16105">MPELRNQLEICLYALTLLSLLRTAHAKEPPLLRDWTRVDDDELDETHEVFAAVLTDNDDVAVLVARCLLDCDAGKFRSLSSSIVVLRDSWDRFRRRQDPLPDVVLQRTLALERRMAHNRSPVSLDAVYRSLEMLHAVSRP</sequence>
<dbReference type="EMBL" id="CAMXCT010004637">
    <property type="protein sequence ID" value="CAI4009797.1"/>
    <property type="molecule type" value="Genomic_DNA"/>
</dbReference>
<evidence type="ECO:0000256" key="1">
    <source>
        <dbReference type="SAM" id="SignalP"/>
    </source>
</evidence>
<accession>A0A9P1DHZ9</accession>
<keyword evidence="1" id="KW-0732">Signal</keyword>
<evidence type="ECO:0000313" key="3">
    <source>
        <dbReference type="EMBL" id="CAL4797109.1"/>
    </source>
</evidence>
<feature type="non-terminal residue" evidence="2">
    <location>
        <position position="140"/>
    </location>
</feature>
<dbReference type="EMBL" id="CAMXCT030004637">
    <property type="protein sequence ID" value="CAL4797109.1"/>
    <property type="molecule type" value="Genomic_DNA"/>
</dbReference>
<dbReference type="Proteomes" id="UP001152797">
    <property type="component" value="Unassembled WGS sequence"/>
</dbReference>
<dbReference type="EMBL" id="CAMXCT020004637">
    <property type="protein sequence ID" value="CAL1163172.1"/>
    <property type="molecule type" value="Genomic_DNA"/>
</dbReference>
<gene>
    <name evidence="2" type="ORF">C1SCF055_LOCUS35128</name>
</gene>